<evidence type="ECO:0000313" key="3">
    <source>
        <dbReference type="EMBL" id="CAL5228252.1"/>
    </source>
</evidence>
<feature type="region of interest" description="Disordered" evidence="1">
    <location>
        <begin position="203"/>
        <end position="327"/>
    </location>
</feature>
<protein>
    <submittedName>
        <fullName evidence="3">G11353 protein</fullName>
    </submittedName>
</protein>
<dbReference type="PROSITE" id="PS50174">
    <property type="entry name" value="G_PATCH"/>
    <property type="match status" value="1"/>
</dbReference>
<dbReference type="SMART" id="SM00443">
    <property type="entry name" value="G_patch"/>
    <property type="match status" value="1"/>
</dbReference>
<keyword evidence="4" id="KW-1185">Reference proteome</keyword>
<name>A0ABP1G817_9CHLO</name>
<dbReference type="InterPro" id="IPR013087">
    <property type="entry name" value="Znf_C2H2_type"/>
</dbReference>
<dbReference type="PROSITE" id="PS00028">
    <property type="entry name" value="ZINC_FINGER_C2H2_1"/>
    <property type="match status" value="1"/>
</dbReference>
<feature type="domain" description="G-patch" evidence="2">
    <location>
        <begin position="71"/>
        <end position="117"/>
    </location>
</feature>
<dbReference type="EMBL" id="CAXHTA020000018">
    <property type="protein sequence ID" value="CAL5228252.1"/>
    <property type="molecule type" value="Genomic_DNA"/>
</dbReference>
<accession>A0ABP1G817</accession>
<evidence type="ECO:0000259" key="2">
    <source>
        <dbReference type="PROSITE" id="PS50174"/>
    </source>
</evidence>
<dbReference type="InterPro" id="IPR000467">
    <property type="entry name" value="G_patch_dom"/>
</dbReference>
<organism evidence="3 4">
    <name type="scientific">Coccomyxa viridis</name>
    <dbReference type="NCBI Taxonomy" id="1274662"/>
    <lineage>
        <taxon>Eukaryota</taxon>
        <taxon>Viridiplantae</taxon>
        <taxon>Chlorophyta</taxon>
        <taxon>core chlorophytes</taxon>
        <taxon>Trebouxiophyceae</taxon>
        <taxon>Trebouxiophyceae incertae sedis</taxon>
        <taxon>Coccomyxaceae</taxon>
        <taxon>Coccomyxa</taxon>
    </lineage>
</organism>
<feature type="compositionally biased region" description="Pro residues" evidence="1">
    <location>
        <begin position="253"/>
        <end position="264"/>
    </location>
</feature>
<feature type="compositionally biased region" description="Basic and acidic residues" evidence="1">
    <location>
        <begin position="206"/>
        <end position="227"/>
    </location>
</feature>
<reference evidence="3 4" key="1">
    <citation type="submission" date="2024-06" db="EMBL/GenBank/DDBJ databases">
        <authorList>
            <person name="Kraege A."/>
            <person name="Thomma B."/>
        </authorList>
    </citation>
    <scope>NUCLEOTIDE SEQUENCE [LARGE SCALE GENOMIC DNA]</scope>
</reference>
<dbReference type="PANTHER" id="PTHR47251:SF1">
    <property type="entry name" value="FINGER DOMAIN PROTEIN, PUTATIVE (AFU_ORTHOLOGUE AFUA_3G04180)-RELATED"/>
    <property type="match status" value="1"/>
</dbReference>
<gene>
    <name evidence="3" type="primary">g11353</name>
    <name evidence="3" type="ORF">VP750_LOCUS10158</name>
</gene>
<sequence>MAGLGMPYEVVDDKLSAGRGEEFSASAIRERRQQELLSADGDFFLPINQRADDPLETSGLDIKTVDTAIAADNKGYQMLQRMGWGGKGLGRNESGIAEPIKGGVEVGLRLGLGKAEEDRHYTAAENVVRKRLEVEVQADEDVERTQRREMAIAQQQRIQEDVSVAKRNLFCETCQKQYKSATEMETHLSSYDHHHKKRLVEMKAMNAERTRGEREKKERRRQEKEAARLQQQIQKAKQASRAAGGLPMEEDPPLPPSDPPPVPSFAPDLASDPPPPPPPLPPSFQAPAAQEPYDPFAAAEPQRGGPDISSMAAAGGWDAGGAGPLLPDAKKPAMAFSMGAPSKGPARPAAQDVAAPRAMGAFAMSIGLRKAPVKKPVAGFGMDSDEEE</sequence>
<feature type="compositionally biased region" description="Pro residues" evidence="1">
    <location>
        <begin position="272"/>
        <end position="284"/>
    </location>
</feature>
<evidence type="ECO:0000256" key="1">
    <source>
        <dbReference type="SAM" id="MobiDB-lite"/>
    </source>
</evidence>
<dbReference type="Pfam" id="PF01585">
    <property type="entry name" value="G-patch"/>
    <property type="match status" value="1"/>
</dbReference>
<comment type="caution">
    <text evidence="3">The sequence shown here is derived from an EMBL/GenBank/DDBJ whole genome shotgun (WGS) entry which is preliminary data.</text>
</comment>
<dbReference type="PANTHER" id="PTHR47251">
    <property type="entry name" value="FINGER DOMAIN PROTEIN, PUTATIVE (AFU_ORTHOLOGUE AFUA_3G04180)-RELATED"/>
    <property type="match status" value="1"/>
</dbReference>
<evidence type="ECO:0000313" key="4">
    <source>
        <dbReference type="Proteomes" id="UP001497392"/>
    </source>
</evidence>
<dbReference type="Proteomes" id="UP001497392">
    <property type="component" value="Unassembled WGS sequence"/>
</dbReference>
<proteinExistence type="predicted"/>